<reference evidence="4" key="1">
    <citation type="submission" date="2019-01" db="EMBL/GenBank/DDBJ databases">
        <title>Cytophagaceae bacterium strain CAR-16.</title>
        <authorList>
            <person name="Chen W.-M."/>
        </authorList>
    </citation>
    <scope>NUCLEOTIDE SEQUENCE [LARGE SCALE GENOMIC DNA]</scope>
    <source>
        <strain evidence="4">WWJ-16</strain>
    </source>
</reference>
<sequence>MSKPQLKKILLVDDDSATNFINEITIKKTGVDAQIVVCTSAFQALDYLGSTGQYENQERFPQPCIIFLDINMPGMNGFEFLDHYDKLPEEQKGILVVVMLTTSVNPDDRMRSENDQNIKGFISKPLTEEHLMKIINDNFEWSKK</sequence>
<evidence type="ECO:0000313" key="4">
    <source>
        <dbReference type="Proteomes" id="UP000289857"/>
    </source>
</evidence>
<dbReference type="InterPro" id="IPR052893">
    <property type="entry name" value="TCS_response_regulator"/>
</dbReference>
<dbReference type="SMART" id="SM00448">
    <property type="entry name" value="REC"/>
    <property type="match status" value="1"/>
</dbReference>
<evidence type="ECO:0000259" key="2">
    <source>
        <dbReference type="PROSITE" id="PS50110"/>
    </source>
</evidence>
<gene>
    <name evidence="3" type="ORF">EQG61_11705</name>
</gene>
<dbReference type="EMBL" id="SBKN01000007">
    <property type="protein sequence ID" value="RXR21669.1"/>
    <property type="molecule type" value="Genomic_DNA"/>
</dbReference>
<dbReference type="PANTHER" id="PTHR44520">
    <property type="entry name" value="RESPONSE REGULATOR RCP1-RELATED"/>
    <property type="match status" value="1"/>
</dbReference>
<dbReference type="InterPro" id="IPR011006">
    <property type="entry name" value="CheY-like_superfamily"/>
</dbReference>
<protein>
    <submittedName>
        <fullName evidence="3">Response regulator</fullName>
    </submittedName>
</protein>
<dbReference type="InterPro" id="IPR001789">
    <property type="entry name" value="Sig_transdc_resp-reg_receiver"/>
</dbReference>
<dbReference type="Gene3D" id="3.40.50.2300">
    <property type="match status" value="1"/>
</dbReference>
<feature type="modified residue" description="4-aspartylphosphate" evidence="1">
    <location>
        <position position="69"/>
    </location>
</feature>
<accession>A0A4Q1K7W6</accession>
<evidence type="ECO:0000313" key="3">
    <source>
        <dbReference type="EMBL" id="RXR21669.1"/>
    </source>
</evidence>
<dbReference type="RefSeq" id="WP_129462129.1">
    <property type="nucleotide sequence ID" value="NZ_SBKN01000007.1"/>
</dbReference>
<dbReference type="OrthoDB" id="673128at2"/>
<proteinExistence type="predicted"/>
<dbReference type="GO" id="GO:0000160">
    <property type="term" value="P:phosphorelay signal transduction system"/>
    <property type="evidence" value="ECO:0007669"/>
    <property type="project" value="InterPro"/>
</dbReference>
<name>A0A4Q1K7W6_9FLAO</name>
<dbReference type="SUPFAM" id="SSF52172">
    <property type="entry name" value="CheY-like"/>
    <property type="match status" value="1"/>
</dbReference>
<feature type="domain" description="Response regulatory" evidence="2">
    <location>
        <begin position="8"/>
        <end position="139"/>
    </location>
</feature>
<dbReference type="Proteomes" id="UP000289857">
    <property type="component" value="Unassembled WGS sequence"/>
</dbReference>
<dbReference type="PANTHER" id="PTHR44520:SF2">
    <property type="entry name" value="RESPONSE REGULATOR RCP1"/>
    <property type="match status" value="1"/>
</dbReference>
<organism evidence="3 4">
    <name type="scientific">Flavobacterium stagni</name>
    <dbReference type="NCBI Taxonomy" id="2506421"/>
    <lineage>
        <taxon>Bacteria</taxon>
        <taxon>Pseudomonadati</taxon>
        <taxon>Bacteroidota</taxon>
        <taxon>Flavobacteriia</taxon>
        <taxon>Flavobacteriales</taxon>
        <taxon>Flavobacteriaceae</taxon>
        <taxon>Flavobacterium</taxon>
    </lineage>
</organism>
<evidence type="ECO:0000256" key="1">
    <source>
        <dbReference type="PROSITE-ProRule" id="PRU00169"/>
    </source>
</evidence>
<keyword evidence="4" id="KW-1185">Reference proteome</keyword>
<dbReference type="PROSITE" id="PS50110">
    <property type="entry name" value="RESPONSE_REGULATORY"/>
    <property type="match status" value="1"/>
</dbReference>
<dbReference type="AlphaFoldDB" id="A0A4Q1K7W6"/>
<dbReference type="Pfam" id="PF00072">
    <property type="entry name" value="Response_reg"/>
    <property type="match status" value="1"/>
</dbReference>
<comment type="caution">
    <text evidence="3">The sequence shown here is derived from an EMBL/GenBank/DDBJ whole genome shotgun (WGS) entry which is preliminary data.</text>
</comment>
<keyword evidence="1" id="KW-0597">Phosphoprotein</keyword>